<feature type="chain" id="PRO_5014710451" evidence="10">
    <location>
        <begin position="29"/>
        <end position="1003"/>
    </location>
</feature>
<dbReference type="InterPro" id="IPR039426">
    <property type="entry name" value="TonB-dep_rcpt-like"/>
</dbReference>
<evidence type="ECO:0000256" key="9">
    <source>
        <dbReference type="RuleBase" id="RU003357"/>
    </source>
</evidence>
<dbReference type="InterPro" id="IPR000531">
    <property type="entry name" value="Beta-barrel_TonB"/>
</dbReference>
<dbReference type="Pfam" id="PF00593">
    <property type="entry name" value="TonB_dep_Rec_b-barrel"/>
    <property type="match status" value="1"/>
</dbReference>
<evidence type="ECO:0000256" key="10">
    <source>
        <dbReference type="SAM" id="SignalP"/>
    </source>
</evidence>
<comment type="similarity">
    <text evidence="8 9">Belongs to the TonB-dependent receptor family.</text>
</comment>
<keyword evidence="7 8" id="KW-0998">Cell outer membrane</keyword>
<dbReference type="Gene3D" id="2.170.130.10">
    <property type="entry name" value="TonB-dependent receptor, plug domain"/>
    <property type="match status" value="1"/>
</dbReference>
<dbReference type="Pfam" id="PF07715">
    <property type="entry name" value="Plug"/>
    <property type="match status" value="1"/>
</dbReference>
<dbReference type="SUPFAM" id="SSF49464">
    <property type="entry name" value="Carboxypeptidase regulatory domain-like"/>
    <property type="match status" value="1"/>
</dbReference>
<dbReference type="InterPro" id="IPR036942">
    <property type="entry name" value="Beta-barrel_TonB_sf"/>
</dbReference>
<dbReference type="SUPFAM" id="SSF56935">
    <property type="entry name" value="Porins"/>
    <property type="match status" value="1"/>
</dbReference>
<comment type="caution">
    <text evidence="13">The sequence shown here is derived from an EMBL/GenBank/DDBJ whole genome shotgun (WGS) entry which is preliminary data.</text>
</comment>
<keyword evidence="4 8" id="KW-0812">Transmembrane</keyword>
<dbReference type="InterPro" id="IPR037066">
    <property type="entry name" value="Plug_dom_sf"/>
</dbReference>
<evidence type="ECO:0000256" key="5">
    <source>
        <dbReference type="ARBA" id="ARBA00023077"/>
    </source>
</evidence>
<feature type="signal peptide" evidence="10">
    <location>
        <begin position="1"/>
        <end position="28"/>
    </location>
</feature>
<dbReference type="AlphaFoldDB" id="A0A2N3V3C7"/>
<keyword evidence="2 8" id="KW-0813">Transport</keyword>
<evidence type="ECO:0000256" key="8">
    <source>
        <dbReference type="PROSITE-ProRule" id="PRU01360"/>
    </source>
</evidence>
<dbReference type="PROSITE" id="PS52016">
    <property type="entry name" value="TONB_DEPENDENT_REC_3"/>
    <property type="match status" value="1"/>
</dbReference>
<evidence type="ECO:0000256" key="2">
    <source>
        <dbReference type="ARBA" id="ARBA00022448"/>
    </source>
</evidence>
<sequence>MQNHNTNRFVRVLLSLGLVLATGIAALAQGTLTRGVVKDAKTGEPLIGARVQLKGSDKGTVTGVDGSFSLPVEQGQTLVISSLGYTLREVKVAGETVQVSLQENTKALSEVVVVGYGTQSQKAVSSAVTSVNPEELKGIPAPSPDQLLQGKASGVQIAAASGTPGGGIFVRIRGNTSINASNEPLYVVDGVFINNQSLSGLSLGGQTTNPLADLNPADIESIEILKDANATAIYGARGANGVVLITTKRGKTNAGTKINFQSYAGIAKAPKIYETVNAQQEAELINETFLNDGGNPALVPFRPRSEGGLGTPQEQTTYSRIPDVFRTARTQSYDLSASGGGASNRFFLGGGYFKQEGIVKPAAFERFSGRFNYDHLVNKRLTIGTSTTVSYSQRNQSRNDDSAQGVINSALYVPTYLPVINEDGSYARHSIFDNHLALIDNLNIKGESSRLISNLYGEYEVLDGLTFKSSWSLDYNNYSDKVYNNTQISVGLPAGNASRVDTRLVTLLNEQLLTYNKRFGSDHFLNVLLGNTVQQTRYNTLSLTGRNFPSDDFQEIASSSLQTGSTNSSQNGLVSFFSRAGYTYKDRYSVDGSVRADASSRFGAANRWGVFPSLGASWIVSEEAFAQDLPFDLIKLRANIGLTGNQNGINDFASLGLWRAGRNYDGLPGISHQQLANPDLKWETTRQWNVGLDLALLQNRLKLEANYYNKYTRDLLLEVPVAAKTGFSSVFENLGEISNKGVELNISSTNIAQDDFTWTTSLNIARNVNRIEKLPIPINQHSRDWIRMEEGGQVYAFWVYRQLYVDPQTGDAVYDDVDQNGVINVADRQIAGNAAPDFFGGLNNQLNYKRFDLGALFYFEYGNDILNLNRFFMEHGGTRNGSITFLPGQLDRWQQPGDVTDVPRLTRVGNNYNLPSSRFIEDGSFLRLRSVTLGYTVPAEVLNRYKIANLRLYVSGTNLWTLTNYSGLDPEVNVAGNNQNVRGIDHAVVPQPRAFQAGINVTF</sequence>
<protein>
    <submittedName>
        <fullName evidence="13">TonB-linked SusC/RagA family outer membrane protein</fullName>
    </submittedName>
</protein>
<name>A0A2N3V3C7_9BACT</name>
<organism evidence="13 14">
    <name type="scientific">Pontibacter ramchanderi</name>
    <dbReference type="NCBI Taxonomy" id="1179743"/>
    <lineage>
        <taxon>Bacteria</taxon>
        <taxon>Pseudomonadati</taxon>
        <taxon>Bacteroidota</taxon>
        <taxon>Cytophagia</taxon>
        <taxon>Cytophagales</taxon>
        <taxon>Hymenobacteraceae</taxon>
        <taxon>Pontibacter</taxon>
    </lineage>
</organism>
<evidence type="ECO:0000256" key="1">
    <source>
        <dbReference type="ARBA" id="ARBA00004571"/>
    </source>
</evidence>
<evidence type="ECO:0000313" key="14">
    <source>
        <dbReference type="Proteomes" id="UP000233782"/>
    </source>
</evidence>
<feature type="domain" description="TonB-dependent receptor plug" evidence="12">
    <location>
        <begin position="121"/>
        <end position="242"/>
    </location>
</feature>
<evidence type="ECO:0000259" key="11">
    <source>
        <dbReference type="Pfam" id="PF00593"/>
    </source>
</evidence>
<keyword evidence="14" id="KW-1185">Reference proteome</keyword>
<evidence type="ECO:0000256" key="6">
    <source>
        <dbReference type="ARBA" id="ARBA00023136"/>
    </source>
</evidence>
<keyword evidence="5 9" id="KW-0798">TonB box</keyword>
<feature type="domain" description="TonB-dependent receptor-like beta-barrel" evidence="11">
    <location>
        <begin position="465"/>
        <end position="959"/>
    </location>
</feature>
<evidence type="ECO:0000256" key="4">
    <source>
        <dbReference type="ARBA" id="ARBA00022692"/>
    </source>
</evidence>
<proteinExistence type="inferred from homology"/>
<dbReference type="RefSeq" id="WP_245868736.1">
    <property type="nucleotide sequence ID" value="NZ_PJMU01000001.1"/>
</dbReference>
<dbReference type="Pfam" id="PF13715">
    <property type="entry name" value="CarbopepD_reg_2"/>
    <property type="match status" value="1"/>
</dbReference>
<dbReference type="Gene3D" id="2.60.40.1120">
    <property type="entry name" value="Carboxypeptidase-like, regulatory domain"/>
    <property type="match status" value="1"/>
</dbReference>
<accession>A0A2N3V3C7</accession>
<keyword evidence="6 8" id="KW-0472">Membrane</keyword>
<dbReference type="InterPro" id="IPR023997">
    <property type="entry name" value="TonB-dep_OMP_SusC/RagA_CS"/>
</dbReference>
<dbReference type="InterPro" id="IPR008969">
    <property type="entry name" value="CarboxyPept-like_regulatory"/>
</dbReference>
<dbReference type="InterPro" id="IPR012910">
    <property type="entry name" value="Plug_dom"/>
</dbReference>
<keyword evidence="10" id="KW-0732">Signal</keyword>
<dbReference type="NCBIfam" id="TIGR04056">
    <property type="entry name" value="OMP_RagA_SusC"/>
    <property type="match status" value="1"/>
</dbReference>
<evidence type="ECO:0000313" key="13">
    <source>
        <dbReference type="EMBL" id="PKV76108.1"/>
    </source>
</evidence>
<keyword evidence="3 8" id="KW-1134">Transmembrane beta strand</keyword>
<dbReference type="EMBL" id="PJMU01000001">
    <property type="protein sequence ID" value="PKV76108.1"/>
    <property type="molecule type" value="Genomic_DNA"/>
</dbReference>
<reference evidence="13 14" key="1">
    <citation type="submission" date="2017-12" db="EMBL/GenBank/DDBJ databases">
        <title>Genomic Encyclopedia of Type Strains, Phase III (KMG-III): the genomes of soil and plant-associated and newly described type strains.</title>
        <authorList>
            <person name="Whitman W."/>
        </authorList>
    </citation>
    <scope>NUCLEOTIDE SEQUENCE [LARGE SCALE GENOMIC DNA]</scope>
    <source>
        <strain evidence="13 14">LP43</strain>
    </source>
</reference>
<dbReference type="NCBIfam" id="TIGR04057">
    <property type="entry name" value="SusC_RagA_signa"/>
    <property type="match status" value="1"/>
</dbReference>
<dbReference type="Gene3D" id="2.40.170.20">
    <property type="entry name" value="TonB-dependent receptor, beta-barrel domain"/>
    <property type="match status" value="1"/>
</dbReference>
<comment type="subcellular location">
    <subcellularLocation>
        <location evidence="1 8">Cell outer membrane</location>
        <topology evidence="1 8">Multi-pass membrane protein</topology>
    </subcellularLocation>
</comment>
<dbReference type="GO" id="GO:0009279">
    <property type="term" value="C:cell outer membrane"/>
    <property type="evidence" value="ECO:0007669"/>
    <property type="project" value="UniProtKB-SubCell"/>
</dbReference>
<evidence type="ECO:0000256" key="3">
    <source>
        <dbReference type="ARBA" id="ARBA00022452"/>
    </source>
</evidence>
<dbReference type="InterPro" id="IPR023996">
    <property type="entry name" value="TonB-dep_OMP_SusC/RagA"/>
</dbReference>
<evidence type="ECO:0000259" key="12">
    <source>
        <dbReference type="Pfam" id="PF07715"/>
    </source>
</evidence>
<gene>
    <name evidence="13" type="ORF">BD749_1058</name>
</gene>
<evidence type="ECO:0000256" key="7">
    <source>
        <dbReference type="ARBA" id="ARBA00023237"/>
    </source>
</evidence>
<dbReference type="Proteomes" id="UP000233782">
    <property type="component" value="Unassembled WGS sequence"/>
</dbReference>